<feature type="signal peptide" evidence="2">
    <location>
        <begin position="1"/>
        <end position="23"/>
    </location>
</feature>
<protein>
    <submittedName>
        <fullName evidence="3">Uncharacterized protein</fullName>
    </submittedName>
</protein>
<evidence type="ECO:0000313" key="3">
    <source>
        <dbReference type="EMBL" id="KAK2650827.1"/>
    </source>
</evidence>
<keyword evidence="4" id="KW-1185">Reference proteome</keyword>
<reference evidence="3" key="1">
    <citation type="journal article" date="2023" name="Plant J.">
        <title>Genome sequences and population genomics provide insights into the demographic history, inbreeding, and mutation load of two 'living fossil' tree species of Dipteronia.</title>
        <authorList>
            <person name="Feng Y."/>
            <person name="Comes H.P."/>
            <person name="Chen J."/>
            <person name="Zhu S."/>
            <person name="Lu R."/>
            <person name="Zhang X."/>
            <person name="Li P."/>
            <person name="Qiu J."/>
            <person name="Olsen K.M."/>
            <person name="Qiu Y."/>
        </authorList>
    </citation>
    <scope>NUCLEOTIDE SEQUENCE</scope>
    <source>
        <strain evidence="3">KIB01</strain>
    </source>
</reference>
<organism evidence="3 4">
    <name type="scientific">Dipteronia dyeriana</name>
    <dbReference type="NCBI Taxonomy" id="168575"/>
    <lineage>
        <taxon>Eukaryota</taxon>
        <taxon>Viridiplantae</taxon>
        <taxon>Streptophyta</taxon>
        <taxon>Embryophyta</taxon>
        <taxon>Tracheophyta</taxon>
        <taxon>Spermatophyta</taxon>
        <taxon>Magnoliopsida</taxon>
        <taxon>eudicotyledons</taxon>
        <taxon>Gunneridae</taxon>
        <taxon>Pentapetalae</taxon>
        <taxon>rosids</taxon>
        <taxon>malvids</taxon>
        <taxon>Sapindales</taxon>
        <taxon>Sapindaceae</taxon>
        <taxon>Hippocastanoideae</taxon>
        <taxon>Acereae</taxon>
        <taxon>Dipteronia</taxon>
    </lineage>
</organism>
<dbReference type="Proteomes" id="UP001280121">
    <property type="component" value="Unassembled WGS sequence"/>
</dbReference>
<comment type="caution">
    <text evidence="3">The sequence shown here is derived from an EMBL/GenBank/DDBJ whole genome shotgun (WGS) entry which is preliminary data.</text>
</comment>
<accession>A0AAD9UAD7</accession>
<dbReference type="InterPro" id="IPR034430">
    <property type="entry name" value="PSY"/>
</dbReference>
<dbReference type="PANTHER" id="PTHR37177">
    <property type="entry name" value="PROTEIN PSY1"/>
    <property type="match status" value="1"/>
</dbReference>
<gene>
    <name evidence="3" type="ORF">Ddye_018316</name>
</gene>
<feature type="chain" id="PRO_5042215312" evidence="2">
    <location>
        <begin position="24"/>
        <end position="79"/>
    </location>
</feature>
<evidence type="ECO:0000256" key="1">
    <source>
        <dbReference type="SAM" id="MobiDB-lite"/>
    </source>
</evidence>
<dbReference type="PANTHER" id="PTHR37177:SF4">
    <property type="entry name" value="PROTEIN PSY1"/>
    <property type="match status" value="1"/>
</dbReference>
<feature type="compositionally biased region" description="Gly residues" evidence="1">
    <location>
        <begin position="67"/>
        <end position="79"/>
    </location>
</feature>
<evidence type="ECO:0000256" key="2">
    <source>
        <dbReference type="SAM" id="SignalP"/>
    </source>
</evidence>
<feature type="region of interest" description="Disordered" evidence="1">
    <location>
        <begin position="51"/>
        <end position="79"/>
    </location>
</feature>
<proteinExistence type="predicted"/>
<name>A0AAD9UAD7_9ROSI</name>
<dbReference type="EMBL" id="JANJYI010000005">
    <property type="protein sequence ID" value="KAK2650827.1"/>
    <property type="molecule type" value="Genomic_DNA"/>
</dbReference>
<dbReference type="AlphaFoldDB" id="A0AAD9UAD7"/>
<keyword evidence="2" id="KW-0732">Signal</keyword>
<evidence type="ECO:0000313" key="4">
    <source>
        <dbReference type="Proteomes" id="UP001280121"/>
    </source>
</evidence>
<sequence length="79" mass="8139">MGFAARLCLCLLLVFTIVASASARTNTISFSGNDQMVLVGGRSLKVLIDDYGEPSANRGHDPPRSRGAGGSSGGGRKSL</sequence>